<sequence>MHALIFPQNAGTMTILDDVEVRIQKSLSGNRKVAQLRRCNTDLRPSLAPADQKPDASASDGKERKREIMAAEVARKGHELNETEELVYDLESQNETLMANSWRRKVVVAEEKHKGIKHFKRVIGHFQSKSSAPLMVVAL</sequence>
<proteinExistence type="predicted"/>
<name>A0AAD6RSM4_9ROSI</name>
<feature type="region of interest" description="Disordered" evidence="1">
    <location>
        <begin position="38"/>
        <end position="65"/>
    </location>
</feature>
<comment type="caution">
    <text evidence="2">The sequence shown here is derived from an EMBL/GenBank/DDBJ whole genome shotgun (WGS) entry which is preliminary data.</text>
</comment>
<evidence type="ECO:0000256" key="1">
    <source>
        <dbReference type="SAM" id="MobiDB-lite"/>
    </source>
</evidence>
<evidence type="ECO:0000313" key="2">
    <source>
        <dbReference type="EMBL" id="KAJ7014238.1"/>
    </source>
</evidence>
<protein>
    <submittedName>
        <fullName evidence="2">Uncharacterized protein</fullName>
    </submittedName>
</protein>
<evidence type="ECO:0000313" key="3">
    <source>
        <dbReference type="Proteomes" id="UP001164929"/>
    </source>
</evidence>
<keyword evidence="3" id="KW-1185">Reference proteome</keyword>
<dbReference type="AlphaFoldDB" id="A0AAD6RSM4"/>
<gene>
    <name evidence="2" type="ORF">NC653_003754</name>
</gene>
<reference evidence="2 3" key="1">
    <citation type="journal article" date="2023" name="Mol. Ecol. Resour.">
        <title>Chromosome-level genome assembly of a triploid poplar Populus alba 'Berolinensis'.</title>
        <authorList>
            <person name="Chen S."/>
            <person name="Yu Y."/>
            <person name="Wang X."/>
            <person name="Wang S."/>
            <person name="Zhang T."/>
            <person name="Zhou Y."/>
            <person name="He R."/>
            <person name="Meng N."/>
            <person name="Wang Y."/>
            <person name="Liu W."/>
            <person name="Liu Z."/>
            <person name="Liu J."/>
            <person name="Guo Q."/>
            <person name="Huang H."/>
            <person name="Sederoff R.R."/>
            <person name="Wang G."/>
            <person name="Qu G."/>
            <person name="Chen S."/>
        </authorList>
    </citation>
    <scope>NUCLEOTIDE SEQUENCE [LARGE SCALE GENOMIC DNA]</scope>
    <source>
        <strain evidence="2">SC-2020</strain>
    </source>
</reference>
<dbReference type="PANTHER" id="PTHR38378">
    <property type="entry name" value="MYOSIN HEAVY CHAIN-LIKE PROTEIN"/>
    <property type="match status" value="1"/>
</dbReference>
<accession>A0AAD6RSM4</accession>
<dbReference type="PANTHER" id="PTHR38378:SF3">
    <property type="entry name" value="MYOSIN HEAVY CHAIN-LIKE PROTEIN"/>
    <property type="match status" value="1"/>
</dbReference>
<organism evidence="2 3">
    <name type="scientific">Populus alba x Populus x berolinensis</name>
    <dbReference type="NCBI Taxonomy" id="444605"/>
    <lineage>
        <taxon>Eukaryota</taxon>
        <taxon>Viridiplantae</taxon>
        <taxon>Streptophyta</taxon>
        <taxon>Embryophyta</taxon>
        <taxon>Tracheophyta</taxon>
        <taxon>Spermatophyta</taxon>
        <taxon>Magnoliopsida</taxon>
        <taxon>eudicotyledons</taxon>
        <taxon>Gunneridae</taxon>
        <taxon>Pentapetalae</taxon>
        <taxon>rosids</taxon>
        <taxon>fabids</taxon>
        <taxon>Malpighiales</taxon>
        <taxon>Salicaceae</taxon>
        <taxon>Saliceae</taxon>
        <taxon>Populus</taxon>
    </lineage>
</organism>
<dbReference type="EMBL" id="JAQIZT010000001">
    <property type="protein sequence ID" value="KAJ7014238.1"/>
    <property type="molecule type" value="Genomic_DNA"/>
</dbReference>
<dbReference type="Proteomes" id="UP001164929">
    <property type="component" value="Chromosome 1"/>
</dbReference>